<evidence type="ECO:0000256" key="1">
    <source>
        <dbReference type="SAM" id="SignalP"/>
    </source>
</evidence>
<keyword evidence="1" id="KW-0732">Signal</keyword>
<evidence type="ECO:0008006" key="4">
    <source>
        <dbReference type="Google" id="ProtNLM"/>
    </source>
</evidence>
<evidence type="ECO:0000313" key="3">
    <source>
        <dbReference type="Proteomes" id="UP000245137"/>
    </source>
</evidence>
<evidence type="ECO:0000313" key="2">
    <source>
        <dbReference type="EMBL" id="PWB93328.1"/>
    </source>
</evidence>
<dbReference type="RefSeq" id="WP_108917798.1">
    <property type="nucleotide sequence ID" value="NZ_BGJY01000007.1"/>
</dbReference>
<sequence>MSSWARICSCVAALSFLHSTACRAGAFLQKPGEGIVILSTSFADAHKAYDSRGKLVTAPSYDKFETQAYVEYGLIDEITFVAESSYMRFRGANEQRQLEQLQYLTAEAIAGAPLYLPPGLGGGARYEGLGAGWIGGRLRLLEWGATILSVQGNLRAATPAAQTFLDMKRRLQEDVRLQLGWPVEIFGLSGFGDMQLGYRSLGQSGDELRGETTFGLRPVDGVLLLAQSFLSFSPWSGSAPFMSSQKAQVSAVCDVTREVAVQLGVRASLRGVNDSAERGLLGALWYRF</sequence>
<dbReference type="EMBL" id="PUIV01000023">
    <property type="protein sequence ID" value="PWB93328.1"/>
    <property type="molecule type" value="Genomic_DNA"/>
</dbReference>
<name>A0A2U1SNY8_METSR</name>
<organism evidence="2 3">
    <name type="scientific">Methylosinus sporium</name>
    <dbReference type="NCBI Taxonomy" id="428"/>
    <lineage>
        <taxon>Bacteria</taxon>
        <taxon>Pseudomonadati</taxon>
        <taxon>Pseudomonadota</taxon>
        <taxon>Alphaproteobacteria</taxon>
        <taxon>Hyphomicrobiales</taxon>
        <taxon>Methylocystaceae</taxon>
        <taxon>Methylosinus</taxon>
    </lineage>
</organism>
<dbReference type="AlphaFoldDB" id="A0A2U1SNY8"/>
<protein>
    <recommendedName>
        <fullName evidence="4">DUF2219 family protein</fullName>
    </recommendedName>
</protein>
<dbReference type="OrthoDB" id="7627828at2"/>
<proteinExistence type="predicted"/>
<comment type="caution">
    <text evidence="2">The sequence shown here is derived from an EMBL/GenBank/DDBJ whole genome shotgun (WGS) entry which is preliminary data.</text>
</comment>
<dbReference type="Proteomes" id="UP000245137">
    <property type="component" value="Unassembled WGS sequence"/>
</dbReference>
<feature type="signal peptide" evidence="1">
    <location>
        <begin position="1"/>
        <end position="24"/>
    </location>
</feature>
<feature type="chain" id="PRO_5015420316" description="DUF2219 family protein" evidence="1">
    <location>
        <begin position="25"/>
        <end position="288"/>
    </location>
</feature>
<keyword evidence="3" id="KW-1185">Reference proteome</keyword>
<accession>A0A2U1SNY8</accession>
<reference evidence="2 3" key="1">
    <citation type="journal article" date="2018" name="Appl. Microbiol. Biotechnol.">
        <title>Co-cultivation of the strictly anaerobic methanogen Methanosarcina barkeri with aerobic methanotrophs in an oxygen-limited membrane bioreactor.</title>
        <authorList>
            <person name="In 't Zandt M.H."/>
            <person name="van den Bosch T.J.M."/>
            <person name="Rijkers R."/>
            <person name="van Kessel M.A.H.J."/>
            <person name="Jetten M.S.M."/>
            <person name="Welte C.U."/>
        </authorList>
    </citation>
    <scope>NUCLEOTIDE SEQUENCE [LARGE SCALE GENOMIC DNA]</scope>
    <source>
        <strain evidence="2 3">DSM 17706</strain>
    </source>
</reference>
<gene>
    <name evidence="2" type="ORF">C5689_13505</name>
</gene>